<dbReference type="CDD" id="cd00211">
    <property type="entry name" value="PTS_IIA_fru"/>
    <property type="match status" value="1"/>
</dbReference>
<dbReference type="InterPro" id="IPR002178">
    <property type="entry name" value="PTS_EIIA_type-2_dom"/>
</dbReference>
<name>A0ABN4TUF3_9BURK</name>
<keyword evidence="2" id="KW-0813">Transport</keyword>
<sequence>MHITIDAQHARPLRQALVRDCAGQPWSICIAVMPGGARMRVSLTLPRLSVGDALAQLNRLTPGAEVSQYVEVPERPSGAWIDLIHGTQARPGPRVSASHASTIGSILCEEDVVLDCEAADRSALFHHLGTLARQHHGFDAEAVTAGLMEREALGSTGLGQGVAVPHARIRRVPRELAFYVRCVTPLPFDAPDGLPVSDLICLLLPDWGNNAHLRFLASAAQFFCDQRFRSALRHCRDARSVCRLFSGDPASDSAVRR</sequence>
<proteinExistence type="predicted"/>
<evidence type="ECO:0000259" key="1">
    <source>
        <dbReference type="PROSITE" id="PS51094"/>
    </source>
</evidence>
<dbReference type="InterPro" id="IPR051541">
    <property type="entry name" value="PTS_SugarTrans_NitroReg"/>
</dbReference>
<protein>
    <submittedName>
        <fullName evidence="2">PTS sugar transporter subunit IIA</fullName>
    </submittedName>
</protein>
<keyword evidence="2" id="KW-0762">Sugar transport</keyword>
<feature type="domain" description="PTS EIIA type-2" evidence="1">
    <location>
        <begin position="105"/>
        <end position="248"/>
    </location>
</feature>
<dbReference type="PANTHER" id="PTHR47738:SF1">
    <property type="entry name" value="NITROGEN REGULATORY PROTEIN"/>
    <property type="match status" value="1"/>
</dbReference>
<dbReference type="InterPro" id="IPR016152">
    <property type="entry name" value="PTrfase/Anion_transptr"/>
</dbReference>
<accession>A0ABN4TUF3</accession>
<dbReference type="EMBL" id="CP017755">
    <property type="protein sequence ID" value="AOZ10529.1"/>
    <property type="molecule type" value="Genomic_DNA"/>
</dbReference>
<dbReference type="PROSITE" id="PS00372">
    <property type="entry name" value="PTS_EIIA_TYPE_2_HIS"/>
    <property type="match status" value="1"/>
</dbReference>
<dbReference type="Gene3D" id="3.40.930.10">
    <property type="entry name" value="Mannitol-specific EII, Chain A"/>
    <property type="match status" value="1"/>
</dbReference>
<reference evidence="2 3" key="1">
    <citation type="submission" date="2016-10" db="EMBL/GenBank/DDBJ databases">
        <title>Complete genome sequences of three Cupriavidus strains isolated from various Malaysian environments.</title>
        <authorList>
            <person name="Abdullah A.A.-A."/>
            <person name="Shafie N.A.H."/>
            <person name="Lau N.S."/>
        </authorList>
    </citation>
    <scope>NUCLEOTIDE SEQUENCE [LARGE SCALE GENOMIC DNA]</scope>
    <source>
        <strain evidence="2 3">USMAA1020</strain>
    </source>
</reference>
<dbReference type="Proteomes" id="UP000177515">
    <property type="component" value="Chromosome 2"/>
</dbReference>
<keyword evidence="3" id="KW-1185">Reference proteome</keyword>
<dbReference type="SUPFAM" id="SSF55804">
    <property type="entry name" value="Phoshotransferase/anion transport protein"/>
    <property type="match status" value="1"/>
</dbReference>
<evidence type="ECO:0000313" key="2">
    <source>
        <dbReference type="EMBL" id="AOZ10529.1"/>
    </source>
</evidence>
<organism evidence="2 3">
    <name type="scientific">Cupriavidus malaysiensis</name>
    <dbReference type="NCBI Taxonomy" id="367825"/>
    <lineage>
        <taxon>Bacteria</taxon>
        <taxon>Pseudomonadati</taxon>
        <taxon>Pseudomonadota</taxon>
        <taxon>Betaproteobacteria</taxon>
        <taxon>Burkholderiales</taxon>
        <taxon>Burkholderiaceae</taxon>
        <taxon>Cupriavidus</taxon>
    </lineage>
</organism>
<evidence type="ECO:0000313" key="3">
    <source>
        <dbReference type="Proteomes" id="UP000177515"/>
    </source>
</evidence>
<dbReference type="RefSeq" id="WP_071073016.1">
    <property type="nucleotide sequence ID" value="NZ_CP017755.1"/>
</dbReference>
<dbReference type="PANTHER" id="PTHR47738">
    <property type="entry name" value="PTS SYSTEM FRUCTOSE-LIKE EIIA COMPONENT-RELATED"/>
    <property type="match status" value="1"/>
</dbReference>
<dbReference type="Pfam" id="PF00359">
    <property type="entry name" value="PTS_EIIA_2"/>
    <property type="match status" value="1"/>
</dbReference>
<dbReference type="PROSITE" id="PS51094">
    <property type="entry name" value="PTS_EIIA_TYPE_2"/>
    <property type="match status" value="1"/>
</dbReference>
<gene>
    <name evidence="2" type="ORF">BKK80_33790</name>
</gene>